<evidence type="ECO:0000256" key="1">
    <source>
        <dbReference type="ARBA" id="ARBA00006964"/>
    </source>
</evidence>
<dbReference type="GO" id="GO:0046872">
    <property type="term" value="F:metal ion binding"/>
    <property type="evidence" value="ECO:0007669"/>
    <property type="project" value="UniProtKB-KW"/>
</dbReference>
<keyword evidence="3" id="KW-0378">Hydrolase</keyword>
<name>A0A1J5QT22_9ZZZZ</name>
<dbReference type="InterPro" id="IPR036069">
    <property type="entry name" value="DUF34/NIF3_sf"/>
</dbReference>
<reference evidence="3" key="1">
    <citation type="submission" date="2016-10" db="EMBL/GenBank/DDBJ databases">
        <title>Sequence of Gallionella enrichment culture.</title>
        <authorList>
            <person name="Poehlein A."/>
            <person name="Muehling M."/>
            <person name="Daniel R."/>
        </authorList>
    </citation>
    <scope>NUCLEOTIDE SEQUENCE</scope>
</reference>
<dbReference type="FunFam" id="3.40.1390.30:FF:000002">
    <property type="entry name" value="Nif3-like dinuclear metal center protein"/>
    <property type="match status" value="1"/>
</dbReference>
<keyword evidence="2" id="KW-0479">Metal-binding</keyword>
<organism evidence="3">
    <name type="scientific">mine drainage metagenome</name>
    <dbReference type="NCBI Taxonomy" id="410659"/>
    <lineage>
        <taxon>unclassified sequences</taxon>
        <taxon>metagenomes</taxon>
        <taxon>ecological metagenomes</taxon>
    </lineage>
</organism>
<proteinExistence type="inferred from homology"/>
<dbReference type="InterPro" id="IPR002678">
    <property type="entry name" value="DUF34/NIF3"/>
</dbReference>
<dbReference type="Pfam" id="PF01784">
    <property type="entry name" value="DUF34_NIF3"/>
    <property type="match status" value="1"/>
</dbReference>
<comment type="caution">
    <text evidence="3">The sequence shown here is derived from an EMBL/GenBank/DDBJ whole genome shotgun (WGS) entry which is preliminary data.</text>
</comment>
<dbReference type="GO" id="GO:0005737">
    <property type="term" value="C:cytoplasm"/>
    <property type="evidence" value="ECO:0007669"/>
    <property type="project" value="TreeGrafter"/>
</dbReference>
<protein>
    <submittedName>
        <fullName evidence="3">Putative GTP cyclohydrolase 1 type 2</fullName>
        <ecNumber evidence="3">3.5.4.16</ecNumber>
    </submittedName>
</protein>
<dbReference type="Gene3D" id="3.40.1390.30">
    <property type="entry name" value="NIF3 (NGG1p interacting factor 3)-like"/>
    <property type="match status" value="2"/>
</dbReference>
<dbReference type="SUPFAM" id="SSF102705">
    <property type="entry name" value="NIF3 (NGG1p interacting factor 3)-like"/>
    <property type="match status" value="1"/>
</dbReference>
<gene>
    <name evidence="3" type="ORF">GALL_315040</name>
</gene>
<dbReference type="AlphaFoldDB" id="A0A1J5QT22"/>
<dbReference type="PANTHER" id="PTHR13799:SF14">
    <property type="entry name" value="GTP CYCLOHYDROLASE 1 TYPE 2 HOMOLOG"/>
    <property type="match status" value="1"/>
</dbReference>
<comment type="similarity">
    <text evidence="1">Belongs to the GTP cyclohydrolase I type 2/NIF3 family.</text>
</comment>
<dbReference type="EC" id="3.5.4.16" evidence="3"/>
<dbReference type="PANTHER" id="PTHR13799">
    <property type="entry name" value="NGG1 INTERACTING FACTOR 3"/>
    <property type="match status" value="1"/>
</dbReference>
<evidence type="ECO:0000256" key="2">
    <source>
        <dbReference type="ARBA" id="ARBA00022723"/>
    </source>
</evidence>
<dbReference type="EMBL" id="MLJW01000468">
    <property type="protein sequence ID" value="OIQ86616.1"/>
    <property type="molecule type" value="Genomic_DNA"/>
</dbReference>
<accession>A0A1J5QT22</accession>
<sequence>MKLIELLDYTGQLLQVERYRDYCPNGLQVAGRPDVGSIVSGVSASMALLEAAAENGADMVLVHHGYFWKNEQPCVTGIKRARLKYLLERDINLVAYHLPLDAHPQLGNNAQLARMLGIEVDGWFGEQSLVAHGRLAEPVTLAAFGRKIAQALGREPLLVGEAGSSIRRVAWCTGAAQDALEQAVEMGVDAFVTGEVSERTVHLARESGVAFIAAGHHATERYGVQALGEHLANRYGIRHRYVEIDNPV</sequence>
<dbReference type="NCBIfam" id="TIGR00486">
    <property type="entry name" value="YbgI_SA1388"/>
    <property type="match status" value="1"/>
</dbReference>
<dbReference type="GO" id="GO:0003934">
    <property type="term" value="F:GTP cyclohydrolase I activity"/>
    <property type="evidence" value="ECO:0007669"/>
    <property type="project" value="UniProtKB-EC"/>
</dbReference>
<evidence type="ECO:0000313" key="3">
    <source>
        <dbReference type="EMBL" id="OIQ86616.1"/>
    </source>
</evidence>